<dbReference type="GO" id="GO:0003684">
    <property type="term" value="F:damaged DNA binding"/>
    <property type="evidence" value="ECO:0007669"/>
    <property type="project" value="TreeGrafter"/>
</dbReference>
<dbReference type="GO" id="GO:0006303">
    <property type="term" value="P:double-strand break repair via nonhomologous end joining"/>
    <property type="evidence" value="ECO:0007669"/>
    <property type="project" value="TreeGrafter"/>
</dbReference>
<keyword evidence="3" id="KW-1185">Reference proteome</keyword>
<dbReference type="Proteomes" id="UP000789706">
    <property type="component" value="Unassembled WGS sequence"/>
</dbReference>
<evidence type="ECO:0000313" key="3">
    <source>
        <dbReference type="Proteomes" id="UP000789706"/>
    </source>
</evidence>
<dbReference type="Gene3D" id="3.40.50.12650">
    <property type="match status" value="1"/>
</dbReference>
<feature type="region of interest" description="Disordered" evidence="1">
    <location>
        <begin position="114"/>
        <end position="145"/>
    </location>
</feature>
<dbReference type="AlphaFoldDB" id="A0A9N9ADE1"/>
<feature type="region of interest" description="Disordered" evidence="1">
    <location>
        <begin position="194"/>
        <end position="213"/>
    </location>
</feature>
<dbReference type="SUPFAM" id="SSF56281">
    <property type="entry name" value="Metallo-hydrolase/oxidoreductase"/>
    <property type="match status" value="1"/>
</dbReference>
<organism evidence="2 3">
    <name type="scientific">Diversispora eburnea</name>
    <dbReference type="NCBI Taxonomy" id="1213867"/>
    <lineage>
        <taxon>Eukaryota</taxon>
        <taxon>Fungi</taxon>
        <taxon>Fungi incertae sedis</taxon>
        <taxon>Mucoromycota</taxon>
        <taxon>Glomeromycotina</taxon>
        <taxon>Glomeromycetes</taxon>
        <taxon>Diversisporales</taxon>
        <taxon>Diversisporaceae</taxon>
        <taxon>Diversispora</taxon>
    </lineage>
</organism>
<accession>A0A9N9ADE1</accession>
<sequence>MSEDSDQEVFNERTIERLVKLRAEYTAKNITETPLVPSKRTSTNKKKNTEIKKLRSPNKVFEKQVSSPVIKNGGSTTKSRTEMSKTFHASGKNSPTNVKTAFYDSKTLFEFFSPKEQNNSRTDTKGERSEEKLMKTSNNPISTSQPKYWSSKLTSIFGIEEKDSLFIEISDDEIPHKTEDGNRKLDHDSFIDEMETDDATNSSSTGGESLKSLSKAKVTKLDQKINDTSNLMTEAKSSRDDSDFDVMDKKVEYLMVTSELMQKSESPLENSDLNIRNVNIKTVIDTKRIESKPILAESDITENNLTNIPQDSKNPSTWKEFFSFKQTTSCENKATSYESKIYTPKPSYPFKYGYQKNNTRIPKQAKEIPFYKRIPVVTGNLLIQQLKVNKEYVKKLPMNEEVEIESTGIKVTLIDANHCPGSVLFSFKDKLANGEVMRYLHTGDFRACPRQILHSAVNDPKNSDIDILYLDTTYLNPSYCFPAQELVVSAVIQLIKDSVKNGELLPLKNKKKVNKKQPDKSQLSLTQWFKGSSQVTASNDCVIKEIECEKIINLSVCTTNLSIQEQEVKLKDSKILVVVGTYLIGKEKLFLGIARALHSKIYVLDSKRKILLCQENSEMEQLLTNNPHEASVHIVSIRELKPEA</sequence>
<evidence type="ECO:0000313" key="2">
    <source>
        <dbReference type="EMBL" id="CAG8526224.1"/>
    </source>
</evidence>
<dbReference type="PANTHER" id="PTHR23240:SF6">
    <property type="entry name" value="DNA CROSS-LINK REPAIR 1A PROTEIN"/>
    <property type="match status" value="1"/>
</dbReference>
<evidence type="ECO:0000256" key="1">
    <source>
        <dbReference type="SAM" id="MobiDB-lite"/>
    </source>
</evidence>
<dbReference type="GO" id="GO:0036297">
    <property type="term" value="P:interstrand cross-link repair"/>
    <property type="evidence" value="ECO:0007669"/>
    <property type="project" value="TreeGrafter"/>
</dbReference>
<dbReference type="OrthoDB" id="262529at2759"/>
<dbReference type="Gene3D" id="3.60.15.10">
    <property type="entry name" value="Ribonuclease Z/Hydroxyacylglutathione hydrolase-like"/>
    <property type="match status" value="1"/>
</dbReference>
<dbReference type="PANTHER" id="PTHR23240">
    <property type="entry name" value="DNA CROSS-LINK REPAIR PROTEIN PSO2/SNM1-RELATED"/>
    <property type="match status" value="1"/>
</dbReference>
<protein>
    <submittedName>
        <fullName evidence="2">5513_t:CDS:1</fullName>
    </submittedName>
</protein>
<dbReference type="GO" id="GO:0035312">
    <property type="term" value="F:5'-3' DNA exonuclease activity"/>
    <property type="evidence" value="ECO:0007669"/>
    <property type="project" value="TreeGrafter"/>
</dbReference>
<gene>
    <name evidence="2" type="ORF">DEBURN_LOCUS5914</name>
</gene>
<proteinExistence type="predicted"/>
<name>A0A9N9ADE1_9GLOM</name>
<feature type="compositionally biased region" description="Basic and acidic residues" evidence="1">
    <location>
        <begin position="122"/>
        <end position="134"/>
    </location>
</feature>
<dbReference type="InterPro" id="IPR036866">
    <property type="entry name" value="RibonucZ/Hydroxyglut_hydro"/>
</dbReference>
<reference evidence="2" key="1">
    <citation type="submission" date="2021-06" db="EMBL/GenBank/DDBJ databases">
        <authorList>
            <person name="Kallberg Y."/>
            <person name="Tangrot J."/>
            <person name="Rosling A."/>
        </authorList>
    </citation>
    <scope>NUCLEOTIDE SEQUENCE</scope>
    <source>
        <strain evidence="2">AZ414A</strain>
    </source>
</reference>
<dbReference type="EMBL" id="CAJVPK010000559">
    <property type="protein sequence ID" value="CAG8526224.1"/>
    <property type="molecule type" value="Genomic_DNA"/>
</dbReference>
<feature type="compositionally biased region" description="Polar residues" evidence="1">
    <location>
        <begin position="135"/>
        <end position="145"/>
    </location>
</feature>
<comment type="caution">
    <text evidence="2">The sequence shown here is derived from an EMBL/GenBank/DDBJ whole genome shotgun (WGS) entry which is preliminary data.</text>
</comment>